<keyword evidence="4" id="KW-1185">Reference proteome</keyword>
<feature type="region of interest" description="Disordered" evidence="1">
    <location>
        <begin position="1"/>
        <end position="20"/>
    </location>
</feature>
<evidence type="ECO:0000313" key="4">
    <source>
        <dbReference type="Proteomes" id="UP000233767"/>
    </source>
</evidence>
<gene>
    <name evidence="2" type="ORF">B0G92_2510</name>
    <name evidence="3" type="ORF">CLV50_1540</name>
</gene>
<sequence>MEDNQNKDSHHLNLGSDNGTINLKSKLPDWLLGFFKPPMVCLTDSNEGLPEGYPDDDDF</sequence>
<proteinExistence type="predicted"/>
<accession>A0A497URH2</accession>
<dbReference type="EMBL" id="RCCB01000011">
    <property type="protein sequence ID" value="RLJ30136.1"/>
    <property type="molecule type" value="Genomic_DNA"/>
</dbReference>
<evidence type="ECO:0000313" key="3">
    <source>
        <dbReference type="EMBL" id="RLJ30136.1"/>
    </source>
</evidence>
<evidence type="ECO:0000256" key="1">
    <source>
        <dbReference type="SAM" id="MobiDB-lite"/>
    </source>
</evidence>
<dbReference type="EMBL" id="PJND01000008">
    <property type="protein sequence ID" value="PKW21226.1"/>
    <property type="molecule type" value="Genomic_DNA"/>
</dbReference>
<organism evidence="3 5">
    <name type="scientific">Flavobacterium lindanitolerans</name>
    <dbReference type="NCBI Taxonomy" id="428988"/>
    <lineage>
        <taxon>Bacteria</taxon>
        <taxon>Pseudomonadati</taxon>
        <taxon>Bacteroidota</taxon>
        <taxon>Flavobacteriia</taxon>
        <taxon>Flavobacteriales</taxon>
        <taxon>Flavobacteriaceae</taxon>
        <taxon>Flavobacterium</taxon>
    </lineage>
</organism>
<evidence type="ECO:0000313" key="5">
    <source>
        <dbReference type="Proteomes" id="UP000275027"/>
    </source>
</evidence>
<evidence type="ECO:0000313" key="2">
    <source>
        <dbReference type="EMBL" id="PKW21226.1"/>
    </source>
</evidence>
<comment type="caution">
    <text evidence="3">The sequence shown here is derived from an EMBL/GenBank/DDBJ whole genome shotgun (WGS) entry which is preliminary data.</text>
</comment>
<reference evidence="2 4" key="1">
    <citation type="submission" date="2017-12" db="EMBL/GenBank/DDBJ databases">
        <title>Genomic Encyclopedia of Type Strains, Phase III (KMG-III): the genomes of soil and plant-associated and newly described type strains.</title>
        <authorList>
            <person name="Whitman W."/>
        </authorList>
    </citation>
    <scope>NUCLEOTIDE SEQUENCE [LARGE SCALE GENOMIC DNA]</scope>
    <source>
        <strain evidence="2 4">IP-10</strain>
    </source>
</reference>
<name>A0A497URH2_9FLAO</name>
<dbReference type="AlphaFoldDB" id="A0A497URH2"/>
<dbReference type="Proteomes" id="UP000233767">
    <property type="component" value="Unassembled WGS sequence"/>
</dbReference>
<dbReference type="RefSeq" id="WP_056073817.1">
    <property type="nucleotide sequence ID" value="NZ_CALHAS010000006.1"/>
</dbReference>
<feature type="compositionally biased region" description="Basic and acidic residues" evidence="1">
    <location>
        <begin position="1"/>
        <end position="11"/>
    </location>
</feature>
<reference evidence="3 5" key="2">
    <citation type="submission" date="2018-10" db="EMBL/GenBank/DDBJ databases">
        <title>Genomic Encyclopedia of Archaeal and Bacterial Type Strains, Phase II (KMG-II): from individual species to whole genera.</title>
        <authorList>
            <person name="Goeker M."/>
        </authorList>
    </citation>
    <scope>NUCLEOTIDE SEQUENCE [LARGE SCALE GENOMIC DNA]</scope>
    <source>
        <strain evidence="3 5">DSM 21886</strain>
    </source>
</reference>
<protein>
    <submittedName>
        <fullName evidence="3">Uncharacterized protein</fullName>
    </submittedName>
</protein>
<dbReference type="Proteomes" id="UP000275027">
    <property type="component" value="Unassembled WGS sequence"/>
</dbReference>